<gene>
    <name evidence="1" type="ORF">G4P57_004280</name>
</gene>
<protein>
    <recommendedName>
        <fullName evidence="2">ATP-binding protein</fullName>
    </recommendedName>
</protein>
<dbReference type="InterPro" id="IPR036890">
    <property type="entry name" value="HATPase_C_sf"/>
</dbReference>
<organism evidence="1">
    <name type="scientific">Salmonella enterica subsp. enterica serovar 4,[5],12:b:-</name>
    <dbReference type="NCBI Taxonomy" id="1340177"/>
    <lineage>
        <taxon>Bacteria</taxon>
        <taxon>Pseudomonadati</taxon>
        <taxon>Pseudomonadota</taxon>
        <taxon>Gammaproteobacteria</taxon>
        <taxon>Enterobacterales</taxon>
        <taxon>Enterobacteriaceae</taxon>
        <taxon>Salmonella</taxon>
    </lineage>
</organism>
<accession>A0A736HWW4</accession>
<sequence>MLIRIVLEAHTIMHCIYLKEKKCSHGMLITSLNLGKNKMSKERVIVNDRGIKNRLKSIKPFSAISEYIWNGFDAKADEVEIKWLSNDLGTLDYLSIKDNGTGISEQELDIRFKPFLSSEKRNGTDLKHINLVHGKNGLGRLTFFKFANKATWDTTYLNNDNLLYDYSITINSDSLDNFSKIDGSLSSSKHSGTNVIFTNIIELSEFYIKNTLTPYVEKEFSWFLYLFRESGYSLKIGDHAINPENMIKDQETFEIIIKEYSFNIQYVRWASKLNSQSSRFYFSNENGNFCHSETTQLNNKSDSFYHSIYVKSSYFNEFISSNDQDDLYSNSTGSEIYKKLISELNAFLRTKRKPFLVEYAKELVDTYEERGVFPTFNYNNKWEKMKADDLREAIQELYKIEPRFFKDLNKPQQKILVRMLSLIIDGGEVESFFNIVDSVISLSSEEKDRFAEQLKVTQLSSILKTIELLTDRYKAVAEFEKLVYDPEMYAGEVPHLQKMMERNYWLLGEQYQLVTAEEPDFNEAVRRHTYILRGEKIRKHKVGHVSEQKEMDLFMIRQRMNENKIEHIVVELKHPVNIRLGKKEVDQAYEYYQVIRNESLFNASNMTWKFYLIGNKYDSTGYIEHMMEAYKGKGDYGLVYKGEYEVYVRTWSEVFSEFKIKHDFLNQKLQVEKDKIQAGLYTNADEIVNNHRTSDSPAQFKWAPTQ</sequence>
<reference evidence="1" key="2">
    <citation type="submission" date="2018-07" db="EMBL/GenBank/DDBJ databases">
        <authorList>
            <consortium name="NCBI Pathogen Detection Project"/>
        </authorList>
    </citation>
    <scope>NUCLEOTIDE SEQUENCE</scope>
    <source>
        <strain evidence="1">BCW_4019</strain>
    </source>
</reference>
<proteinExistence type="predicted"/>
<name>A0A736HWW4_SALET</name>
<evidence type="ECO:0000313" key="1">
    <source>
        <dbReference type="EMBL" id="HAE7573763.1"/>
    </source>
</evidence>
<dbReference type="Gene3D" id="3.30.565.10">
    <property type="entry name" value="Histidine kinase-like ATPase, C-terminal domain"/>
    <property type="match status" value="1"/>
</dbReference>
<dbReference type="Pfam" id="PF13589">
    <property type="entry name" value="HATPase_c_3"/>
    <property type="match status" value="1"/>
</dbReference>
<dbReference type="EMBL" id="DAASYR010000055">
    <property type="protein sequence ID" value="HAE7573763.1"/>
    <property type="molecule type" value="Genomic_DNA"/>
</dbReference>
<reference evidence="1" key="1">
    <citation type="journal article" date="2018" name="Genome Biol.">
        <title>SKESA: strategic k-mer extension for scrupulous assemblies.</title>
        <authorList>
            <person name="Souvorov A."/>
            <person name="Agarwala R."/>
            <person name="Lipman D.J."/>
        </authorList>
    </citation>
    <scope>NUCLEOTIDE SEQUENCE</scope>
    <source>
        <strain evidence="1">BCW_4019</strain>
    </source>
</reference>
<evidence type="ECO:0008006" key="2">
    <source>
        <dbReference type="Google" id="ProtNLM"/>
    </source>
</evidence>
<dbReference type="AlphaFoldDB" id="A0A736HWW4"/>
<dbReference type="SUPFAM" id="SSF55874">
    <property type="entry name" value="ATPase domain of HSP90 chaperone/DNA topoisomerase II/histidine kinase"/>
    <property type="match status" value="1"/>
</dbReference>
<comment type="caution">
    <text evidence="1">The sequence shown here is derived from an EMBL/GenBank/DDBJ whole genome shotgun (WGS) entry which is preliminary data.</text>
</comment>